<name>A0A067T4X8_GALM3</name>
<dbReference type="STRING" id="685588.A0A067T4X8"/>
<reference evidence="3" key="1">
    <citation type="journal article" date="2014" name="Proc. Natl. Acad. Sci. U.S.A.">
        <title>Extensive sampling of basidiomycete genomes demonstrates inadequacy of the white-rot/brown-rot paradigm for wood decay fungi.</title>
        <authorList>
            <person name="Riley R."/>
            <person name="Salamov A.A."/>
            <person name="Brown D.W."/>
            <person name="Nagy L.G."/>
            <person name="Floudas D."/>
            <person name="Held B.W."/>
            <person name="Levasseur A."/>
            <person name="Lombard V."/>
            <person name="Morin E."/>
            <person name="Otillar R."/>
            <person name="Lindquist E.A."/>
            <person name="Sun H."/>
            <person name="LaButti K.M."/>
            <person name="Schmutz J."/>
            <person name="Jabbour D."/>
            <person name="Luo H."/>
            <person name="Baker S.E."/>
            <person name="Pisabarro A.G."/>
            <person name="Walton J.D."/>
            <person name="Blanchette R.A."/>
            <person name="Henrissat B."/>
            <person name="Martin F."/>
            <person name="Cullen D."/>
            <person name="Hibbett D.S."/>
            <person name="Grigoriev I.V."/>
        </authorList>
    </citation>
    <scope>NUCLEOTIDE SEQUENCE [LARGE SCALE GENOMIC DNA]</scope>
    <source>
        <strain evidence="3">CBS 339.88</strain>
    </source>
</reference>
<evidence type="ECO:0000313" key="2">
    <source>
        <dbReference type="EMBL" id="KDR74939.1"/>
    </source>
</evidence>
<dbReference type="EMBL" id="KL142382">
    <property type="protein sequence ID" value="KDR74939.1"/>
    <property type="molecule type" value="Genomic_DNA"/>
</dbReference>
<dbReference type="AlphaFoldDB" id="A0A067T4X8"/>
<dbReference type="PANTHER" id="PTHR10622">
    <property type="entry name" value="HET DOMAIN-CONTAINING PROTEIN"/>
    <property type="match status" value="1"/>
</dbReference>
<dbReference type="PANTHER" id="PTHR10622:SF10">
    <property type="entry name" value="HET DOMAIN-CONTAINING PROTEIN"/>
    <property type="match status" value="1"/>
</dbReference>
<proteinExistence type="predicted"/>
<accession>A0A067T4X8</accession>
<feature type="domain" description="Heterokaryon incompatibility" evidence="1">
    <location>
        <begin position="151"/>
        <end position="197"/>
    </location>
</feature>
<dbReference type="Pfam" id="PF06985">
    <property type="entry name" value="HET"/>
    <property type="match status" value="1"/>
</dbReference>
<dbReference type="Proteomes" id="UP000027222">
    <property type="component" value="Unassembled WGS sequence"/>
</dbReference>
<keyword evidence="3" id="KW-1185">Reference proteome</keyword>
<organism evidence="2 3">
    <name type="scientific">Galerina marginata (strain CBS 339.88)</name>
    <dbReference type="NCBI Taxonomy" id="685588"/>
    <lineage>
        <taxon>Eukaryota</taxon>
        <taxon>Fungi</taxon>
        <taxon>Dikarya</taxon>
        <taxon>Basidiomycota</taxon>
        <taxon>Agaricomycotina</taxon>
        <taxon>Agaricomycetes</taxon>
        <taxon>Agaricomycetidae</taxon>
        <taxon>Agaricales</taxon>
        <taxon>Agaricineae</taxon>
        <taxon>Strophariaceae</taxon>
        <taxon>Galerina</taxon>
    </lineage>
</organism>
<dbReference type="InterPro" id="IPR010730">
    <property type="entry name" value="HET"/>
</dbReference>
<evidence type="ECO:0000259" key="1">
    <source>
        <dbReference type="Pfam" id="PF06985"/>
    </source>
</evidence>
<sequence length="398" mass="45680">MGLIGTDVIRRRVEPKLDNWIIEHMKDFRNRDSGISVKTQLKSFLKESTKLAILSHRWSDDEMSFQDVIKLSGINKQGIDSFIREQEDDKIQFTSSEAIDKLVELSAGKSRSPLEPPLLSQLTALLPHIRRCTGLVKLIRFCDLAHNSHQLDLAWIDTCCIDKTSSAELDEAIRTMFRWYRGSAICIIHLSDTKTTEWPGSTSMPDPWFRRGWTLQELLAPPVVKFYSSSWDECTTIPNDKSDQLLASVIRDPRQSSNYNKSMVDWLSEVTKVPANDLIHFEPGLADLRQRLSWSSDRSTTRVEDMVYCLLGIFNISLSIAYGEGELSFYRFQQAIMERSNDRNIFQWSGTPSESSSMLASAPKCFPPFHPWIRLSCLRTTDCELPCHYTVKKRRRSG</sequence>
<gene>
    <name evidence="2" type="ORF">GALMADRAFT_249871</name>
</gene>
<protein>
    <recommendedName>
        <fullName evidence="1">Heterokaryon incompatibility domain-containing protein</fullName>
    </recommendedName>
</protein>
<dbReference type="OrthoDB" id="2654851at2759"/>
<evidence type="ECO:0000313" key="3">
    <source>
        <dbReference type="Proteomes" id="UP000027222"/>
    </source>
</evidence>
<dbReference type="HOGENOM" id="CLU_000288_138_1_1"/>